<dbReference type="EMBL" id="JAHVJA010000007">
    <property type="protein sequence ID" value="MBY6140821.1"/>
    <property type="molecule type" value="Genomic_DNA"/>
</dbReference>
<dbReference type="RefSeq" id="WP_222505607.1">
    <property type="nucleotide sequence ID" value="NZ_JAHVJA010000007.1"/>
</dbReference>
<proteinExistence type="predicted"/>
<sequence>MLTDIYARSMMTAARQDCVRLRDLTPAKPLPRGAGLLARLAAWLQRRPVKTRCVRPQNI</sequence>
<protein>
    <submittedName>
        <fullName evidence="1">Uncharacterized protein</fullName>
    </submittedName>
</protein>
<organism evidence="1 2">
    <name type="scientific">Leisingera daeponensis</name>
    <dbReference type="NCBI Taxonomy" id="405746"/>
    <lineage>
        <taxon>Bacteria</taxon>
        <taxon>Pseudomonadati</taxon>
        <taxon>Pseudomonadota</taxon>
        <taxon>Alphaproteobacteria</taxon>
        <taxon>Rhodobacterales</taxon>
        <taxon>Roseobacteraceae</taxon>
        <taxon>Leisingera</taxon>
    </lineage>
</organism>
<dbReference type="Proteomes" id="UP000766629">
    <property type="component" value="Unassembled WGS sequence"/>
</dbReference>
<reference evidence="1 2" key="1">
    <citation type="submission" date="2021-06" db="EMBL/GenBank/DDBJ databases">
        <title>50 bacteria genomes isolated from Dapeng, Shenzhen, China.</title>
        <authorList>
            <person name="Zheng W."/>
            <person name="Yu S."/>
            <person name="Huang Y."/>
        </authorList>
    </citation>
    <scope>NUCLEOTIDE SEQUENCE [LARGE SCALE GENOMIC DNA]</scope>
    <source>
        <strain evidence="1 2">DP1N14-2</strain>
    </source>
</reference>
<gene>
    <name evidence="1" type="ORF">KUV26_15380</name>
</gene>
<keyword evidence="2" id="KW-1185">Reference proteome</keyword>
<accession>A0ABS7NHZ0</accession>
<evidence type="ECO:0000313" key="2">
    <source>
        <dbReference type="Proteomes" id="UP000766629"/>
    </source>
</evidence>
<comment type="caution">
    <text evidence="1">The sequence shown here is derived from an EMBL/GenBank/DDBJ whole genome shotgun (WGS) entry which is preliminary data.</text>
</comment>
<name>A0ABS7NHZ0_9RHOB</name>
<evidence type="ECO:0000313" key="1">
    <source>
        <dbReference type="EMBL" id="MBY6140821.1"/>
    </source>
</evidence>